<keyword evidence="7" id="KW-0804">Transcription</keyword>
<evidence type="ECO:0000313" key="12">
    <source>
        <dbReference type="EMBL" id="AAC45364.1"/>
    </source>
</evidence>
<reference evidence="12" key="2">
    <citation type="journal article" date="1997" name="J. Bacteriol.">
        <title>Cloning and characterization of two immunophilin-like genes, ilpA and fkpA, on a single 3.9-kilobase fragment of Aeromonas hydrophila genomic DNA.</title>
        <authorList>
            <person name="Wong C.Y.F."/>
            <person name="Heuzenroeder M.W."/>
            <person name="Quinn D.M."/>
            <person name="Flower R.L.P."/>
        </authorList>
    </citation>
    <scope>NUCLEOTIDE SEQUENCE</scope>
    <source>
        <strain evidence="12">A6</strain>
    </source>
</reference>
<dbReference type="PANTHER" id="PTHR32071">
    <property type="entry name" value="TRANSCRIPTIONAL REGULATORY PROTEIN"/>
    <property type="match status" value="1"/>
</dbReference>
<dbReference type="EMBL" id="U56832">
    <property type="protein sequence ID" value="AAC45364.1"/>
    <property type="molecule type" value="Genomic_DNA"/>
</dbReference>
<dbReference type="Gene3D" id="3.40.50.300">
    <property type="entry name" value="P-loop containing nucleotide triphosphate hydrolases"/>
    <property type="match status" value="1"/>
</dbReference>
<evidence type="ECO:0000259" key="11">
    <source>
        <dbReference type="PROSITE" id="PS50110"/>
    </source>
</evidence>
<keyword evidence="4" id="KW-0902">Two-component regulatory system</keyword>
<keyword evidence="5" id="KW-0805">Transcription regulation</keyword>
<feature type="domain" description="Sigma-54 factor interaction" evidence="10">
    <location>
        <begin position="148"/>
        <end position="236"/>
    </location>
</feature>
<dbReference type="CDD" id="cd00009">
    <property type="entry name" value="AAA"/>
    <property type="match status" value="1"/>
</dbReference>
<protein>
    <submittedName>
        <fullName evidence="12">FK506 binding protein (fkpA)</fullName>
    </submittedName>
</protein>
<feature type="compositionally biased region" description="Basic residues" evidence="9">
    <location>
        <begin position="235"/>
        <end position="246"/>
    </location>
</feature>
<feature type="compositionally biased region" description="Low complexity" evidence="9">
    <location>
        <begin position="247"/>
        <end position="257"/>
    </location>
</feature>
<dbReference type="Pfam" id="PF00072">
    <property type="entry name" value="Response_reg"/>
    <property type="match status" value="1"/>
</dbReference>
<dbReference type="GO" id="GO:0006355">
    <property type="term" value="P:regulation of DNA-templated transcription"/>
    <property type="evidence" value="ECO:0007669"/>
    <property type="project" value="InterPro"/>
</dbReference>
<dbReference type="PANTHER" id="PTHR32071:SF117">
    <property type="entry name" value="PTS-DEPENDENT DIHYDROXYACETONE KINASE OPERON REGULATORY PROTEIN-RELATED"/>
    <property type="match status" value="1"/>
</dbReference>
<dbReference type="PROSITE" id="PS50045">
    <property type="entry name" value="SIGMA54_INTERACT_4"/>
    <property type="match status" value="1"/>
</dbReference>
<evidence type="ECO:0000256" key="7">
    <source>
        <dbReference type="ARBA" id="ARBA00023163"/>
    </source>
</evidence>
<dbReference type="AlphaFoldDB" id="O07050"/>
<feature type="modified residue" description="4-aspartylphosphate" evidence="8">
    <location>
        <position position="59"/>
    </location>
</feature>
<feature type="domain" description="Response regulatory" evidence="11">
    <location>
        <begin position="10"/>
        <end position="124"/>
    </location>
</feature>
<proteinExistence type="predicted"/>
<sequence length="283" mass="30578">MAPVAESKPRVLLVEDTRSLAVVYEQYLAQDGYEVLRADCGQQALAQLLSSPPPVVLLDLELPDMSGMDILQQITEQQLPCSVVVITAHGSVDVAVEAMRLGAFDFLTKPFDGKRLCATARNALKHQQLSSLVAQYRENFERSSFAGFIGASMPMQAVYRIIESAAPSKATVFITGESGTGKEVCAEAIHQCSPRREQPFIALNCAAIPHDLMESEILEVAQRAVALEDQEHQRGRGRGTLRRTARHGGPTPITAAPCPTPPSTWPSSSPTLRSPRCASTPTG</sequence>
<dbReference type="Gene3D" id="3.40.50.2300">
    <property type="match status" value="1"/>
</dbReference>
<evidence type="ECO:0000256" key="6">
    <source>
        <dbReference type="ARBA" id="ARBA00023125"/>
    </source>
</evidence>
<dbReference type="InterPro" id="IPR001789">
    <property type="entry name" value="Sig_transdc_resp-reg_receiver"/>
</dbReference>
<evidence type="ECO:0000256" key="3">
    <source>
        <dbReference type="ARBA" id="ARBA00022840"/>
    </source>
</evidence>
<dbReference type="InterPro" id="IPR002078">
    <property type="entry name" value="Sigma_54_int"/>
</dbReference>
<dbReference type="GO" id="GO:0005524">
    <property type="term" value="F:ATP binding"/>
    <property type="evidence" value="ECO:0007669"/>
    <property type="project" value="UniProtKB-KW"/>
</dbReference>
<dbReference type="FunFam" id="3.40.50.2300:FF:000018">
    <property type="entry name" value="DNA-binding transcriptional regulator NtrC"/>
    <property type="match status" value="1"/>
</dbReference>
<keyword evidence="2" id="KW-0547">Nucleotide-binding</keyword>
<keyword evidence="6" id="KW-0238">DNA-binding</keyword>
<dbReference type="CDD" id="cd17572">
    <property type="entry name" value="REC_NtrC1-like"/>
    <property type="match status" value="1"/>
</dbReference>
<name>O07050_AERHY</name>
<evidence type="ECO:0000259" key="10">
    <source>
        <dbReference type="PROSITE" id="PS50045"/>
    </source>
</evidence>
<dbReference type="SMART" id="SM00448">
    <property type="entry name" value="REC"/>
    <property type="match status" value="1"/>
</dbReference>
<dbReference type="InterPro" id="IPR027417">
    <property type="entry name" value="P-loop_NTPase"/>
</dbReference>
<evidence type="ECO:0000256" key="4">
    <source>
        <dbReference type="ARBA" id="ARBA00023012"/>
    </source>
</evidence>
<feature type="region of interest" description="Disordered" evidence="9">
    <location>
        <begin position="229"/>
        <end position="283"/>
    </location>
</feature>
<evidence type="ECO:0000256" key="9">
    <source>
        <dbReference type="SAM" id="MobiDB-lite"/>
    </source>
</evidence>
<accession>O07050</accession>
<keyword evidence="1 8" id="KW-0597">Phosphoprotein</keyword>
<evidence type="ECO:0000256" key="1">
    <source>
        <dbReference type="ARBA" id="ARBA00022553"/>
    </source>
</evidence>
<feature type="compositionally biased region" description="Low complexity" evidence="9">
    <location>
        <begin position="265"/>
        <end position="275"/>
    </location>
</feature>
<dbReference type="PROSITE" id="PS50110">
    <property type="entry name" value="RESPONSE_REGULATORY"/>
    <property type="match status" value="1"/>
</dbReference>
<dbReference type="GO" id="GO:0000160">
    <property type="term" value="P:phosphorelay signal transduction system"/>
    <property type="evidence" value="ECO:0007669"/>
    <property type="project" value="UniProtKB-KW"/>
</dbReference>
<keyword evidence="3" id="KW-0067">ATP-binding</keyword>
<evidence type="ECO:0000256" key="2">
    <source>
        <dbReference type="ARBA" id="ARBA00022741"/>
    </source>
</evidence>
<dbReference type="InterPro" id="IPR011006">
    <property type="entry name" value="CheY-like_superfamily"/>
</dbReference>
<dbReference type="SUPFAM" id="SSF52172">
    <property type="entry name" value="CheY-like"/>
    <property type="match status" value="1"/>
</dbReference>
<dbReference type="Pfam" id="PF00158">
    <property type="entry name" value="Sigma54_activat"/>
    <property type="match status" value="1"/>
</dbReference>
<evidence type="ECO:0000256" key="8">
    <source>
        <dbReference type="PROSITE-ProRule" id="PRU00169"/>
    </source>
</evidence>
<evidence type="ECO:0000256" key="5">
    <source>
        <dbReference type="ARBA" id="ARBA00023015"/>
    </source>
</evidence>
<organism evidence="12">
    <name type="scientific">Aeromonas hydrophila</name>
    <dbReference type="NCBI Taxonomy" id="644"/>
    <lineage>
        <taxon>Bacteria</taxon>
        <taxon>Pseudomonadati</taxon>
        <taxon>Pseudomonadota</taxon>
        <taxon>Gammaproteobacteria</taxon>
        <taxon>Aeromonadales</taxon>
        <taxon>Aeromonadaceae</taxon>
        <taxon>Aeromonas</taxon>
    </lineage>
</organism>
<reference evidence="12" key="1">
    <citation type="submission" date="1996-04" db="EMBL/GenBank/DDBJ databases">
        <authorList>
            <person name="Wong C.Y.F."/>
            <person name="Heuzenroeder M.W."/>
            <person name="Quinn D.M."/>
            <person name="Flower R.L.P."/>
        </authorList>
    </citation>
    <scope>NUCLEOTIDE SEQUENCE</scope>
    <source>
        <strain evidence="12">A6</strain>
    </source>
</reference>
<dbReference type="GO" id="GO:0003677">
    <property type="term" value="F:DNA binding"/>
    <property type="evidence" value="ECO:0007669"/>
    <property type="project" value="UniProtKB-KW"/>
</dbReference>